<feature type="domain" description="Ras-GEF" evidence="4">
    <location>
        <begin position="1052"/>
        <end position="1293"/>
    </location>
</feature>
<evidence type="ECO:0000256" key="1">
    <source>
        <dbReference type="ARBA" id="ARBA00022658"/>
    </source>
</evidence>
<dbReference type="eggNOG" id="KOG3417">
    <property type="taxonomic scope" value="Eukaryota"/>
</dbReference>
<dbReference type="PROSITE" id="PS50212">
    <property type="entry name" value="RASGEF_NTER"/>
    <property type="match status" value="1"/>
</dbReference>
<name>G7E6C7_MIXOS</name>
<comment type="caution">
    <text evidence="6">The sequence shown here is derived from an EMBL/GenBank/DDBJ whole genome shotgun (WGS) entry which is preliminary data.</text>
</comment>
<dbReference type="EMBL" id="BABT02000150">
    <property type="protein sequence ID" value="GAA98387.1"/>
    <property type="molecule type" value="Genomic_DNA"/>
</dbReference>
<gene>
    <name evidence="6" type="primary">Mo05073</name>
    <name evidence="6" type="ORF">E5Q_05073</name>
</gene>
<feature type="region of interest" description="Disordered" evidence="3">
    <location>
        <begin position="714"/>
        <end position="835"/>
    </location>
</feature>
<dbReference type="Pfam" id="PF00617">
    <property type="entry name" value="RasGEF"/>
    <property type="match status" value="1"/>
</dbReference>
<evidence type="ECO:0000313" key="7">
    <source>
        <dbReference type="Proteomes" id="UP000009131"/>
    </source>
</evidence>
<feature type="region of interest" description="Disordered" evidence="3">
    <location>
        <begin position="155"/>
        <end position="179"/>
    </location>
</feature>
<feature type="region of interest" description="Disordered" evidence="3">
    <location>
        <begin position="1"/>
        <end position="82"/>
    </location>
</feature>
<feature type="compositionally biased region" description="Low complexity" evidence="3">
    <location>
        <begin position="814"/>
        <end position="832"/>
    </location>
</feature>
<dbReference type="PANTHER" id="PTHR23113:SF368">
    <property type="entry name" value="CELL DIVISION CONTROL PROTEIN 25"/>
    <property type="match status" value="1"/>
</dbReference>
<keyword evidence="1 2" id="KW-0344">Guanine-nucleotide releasing factor</keyword>
<feature type="compositionally biased region" description="Low complexity" evidence="3">
    <location>
        <begin position="45"/>
        <end position="65"/>
    </location>
</feature>
<feature type="compositionally biased region" description="Polar residues" evidence="3">
    <location>
        <begin position="717"/>
        <end position="734"/>
    </location>
</feature>
<dbReference type="Pfam" id="PF00618">
    <property type="entry name" value="RasGEF_N"/>
    <property type="match status" value="1"/>
</dbReference>
<evidence type="ECO:0008006" key="8">
    <source>
        <dbReference type="Google" id="ProtNLM"/>
    </source>
</evidence>
<dbReference type="CDD" id="cd00882">
    <property type="entry name" value="Ras_like_GTPase"/>
    <property type="match status" value="1"/>
</dbReference>
<sequence length="1313" mass="142080">MDFFKRKGRPSTLVVPSAVSTSASVQLQEGNARADLATAPGTMTASSSSSESFKSSKEAVSSSSSDAQHGQQYSERRLVLPDTVSAKEADTFMPDELLRALDRDPSLSPKPALLGQSAGLAKSLGPPVSGQSLNSGTIGLMDDHGQAVQVAFPTNQTTPTRSNGSRRTTGIGPSHSDGIAAAELPTLPAMSPFAMTASPSSTPSPHPTGVLAAQSTYHPSAADSRQSAIKSVLQQSFAADPIAPTAVTVPATLLTPVKTTSRPITASLSPSQRLHAAMFGEPELDPVTSEPHSLLPNAPSTSEESPHSRSTSLEMTSAKKSIYPTDYTDRKSMPAFISQAPQSVVQSTSEDMLETSLPRENHVVDIMQARHRRSSETLTRTNQEEELSPLESAEERAFPSVGASPTSPGSSFTDRLRSHRLRAAGPDLSLRQDEEAPSPPPKSPHMLPPIHDASTKRSTAKPASSTSQVSSQQRAMLAALITSEQPQQSSIAPPLTASTASRTSMSSTERSIAGEHHWQSTLDRDRLGSDTPQRRSHADFVIAVIGARGVGKTTIIHRGLRKPLGTEIRGEPGGIICYSAAVIAGGQNRLIEVYELTDEHVSMSTSGLSLPNAVPQIDGAMLCYDASNPGALTGLRGLLNAFWRRGGVNLIVLACKSSPIESQNAVLPMRAAEMCTVYGAGIVQLDGGLADPSKKTRNSFGWLIRSILETRGLQVGADSSSRGSKTLSAQAESRTWTEMEPRDVPEHSRHSSPAAYLRRQSVDRQGPPRNDLGLGTVQSAPVNGEPQDRTTSLESRLSISEDSREASTPRSRHSVVSVSSKSSAGAPSSAGSILIDRRSSTQGNSILGGYSGRSVAADVYHSTDEVIDKFLFAAVTGNDEQQVVLFLIIYRRFAAPAHVLKKLIERYEFVSTRLKSDPVLSRYAHTRLCSVLADWLEYYPGDFTSVRVRALIKPFLEGLVLQAYVSRYAIELLPMLRKLEDADDLDNYWACPDPSVESPVPEAVEAIAPPQIPANASSIASRLSVRPSTDTSRIIHQSSNLLATAISLLNDTEDAIAEQISRLTWRAYLVMSSRDLIRYILAPRNPTDPSGSRLRAANNPVTRAISWVNHLSNWVASVILILPRAKMRARMMEKMIGVAVRLRETDNYDALMGLLAGLNCQPLYRLENTLDLIKDRPLFKKFKSLNRLMSSTRSFSAYRMALSTSRPFVIPYIGCHLQDLARLDEGKSDMRSGLINWTKFQQMAKSAATVFDCHKFAPELAVDQGVTNRVMNDAIFDLNDNALYELSYQYQPRATSASSAPSALRRMFDNVRS</sequence>
<protein>
    <recommendedName>
        <fullName evidence="8">Ras-GEF domain-containing protein</fullName>
    </recommendedName>
</protein>
<feature type="compositionally biased region" description="Polar residues" evidence="3">
    <location>
        <begin position="461"/>
        <end position="474"/>
    </location>
</feature>
<dbReference type="InterPro" id="IPR001895">
    <property type="entry name" value="RASGEF_cat_dom"/>
</dbReference>
<dbReference type="SMART" id="SM00147">
    <property type="entry name" value="RasGEF"/>
    <property type="match status" value="1"/>
</dbReference>
<feature type="region of interest" description="Disordered" evidence="3">
    <location>
        <begin position="339"/>
        <end position="533"/>
    </location>
</feature>
<proteinExistence type="predicted"/>
<dbReference type="PROSITE" id="PS50009">
    <property type="entry name" value="RASGEF_CAT"/>
    <property type="match status" value="1"/>
</dbReference>
<dbReference type="Gene3D" id="1.20.870.10">
    <property type="entry name" value="Son of sevenless (SoS) protein Chain: S domain 1"/>
    <property type="match status" value="1"/>
</dbReference>
<dbReference type="STRING" id="764103.G7E6C7"/>
<reference evidence="6 7" key="2">
    <citation type="journal article" date="2012" name="Open Biol.">
        <title>Characteristics of nucleosomes and linker DNA regions on the genome of the basidiomycete Mixia osmundae revealed by mono- and dinucleosome mapping.</title>
        <authorList>
            <person name="Nishida H."/>
            <person name="Kondo S."/>
            <person name="Matsumoto T."/>
            <person name="Suzuki Y."/>
            <person name="Yoshikawa H."/>
            <person name="Taylor T.D."/>
            <person name="Sugiyama J."/>
        </authorList>
    </citation>
    <scope>NUCLEOTIDE SEQUENCE [LARGE SCALE GENOMIC DNA]</scope>
    <source>
        <strain evidence="7">CBS 9802 / IAM 14324 / JCM 22182 / KY 12970</strain>
    </source>
</reference>
<feature type="compositionally biased region" description="Low complexity" evidence="3">
    <location>
        <begin position="496"/>
        <end position="511"/>
    </location>
</feature>
<dbReference type="SUPFAM" id="SSF52540">
    <property type="entry name" value="P-loop containing nucleoside triphosphate hydrolases"/>
    <property type="match status" value="1"/>
</dbReference>
<feature type="compositionally biased region" description="Low complexity" evidence="3">
    <location>
        <begin position="10"/>
        <end position="25"/>
    </location>
</feature>
<feature type="compositionally biased region" description="Polar residues" evidence="3">
    <location>
        <begin position="155"/>
        <end position="168"/>
    </location>
</feature>
<dbReference type="RefSeq" id="XP_014569106.1">
    <property type="nucleotide sequence ID" value="XM_014713620.1"/>
</dbReference>
<dbReference type="Proteomes" id="UP000009131">
    <property type="component" value="Unassembled WGS sequence"/>
</dbReference>
<evidence type="ECO:0000256" key="3">
    <source>
        <dbReference type="SAM" id="MobiDB-lite"/>
    </source>
</evidence>
<feature type="compositionally biased region" description="Polar residues" evidence="3">
    <location>
        <begin position="339"/>
        <end position="350"/>
    </location>
</feature>
<dbReference type="HOGENOM" id="CLU_260512_0_0_1"/>
<dbReference type="SUPFAM" id="SSF48366">
    <property type="entry name" value="Ras GEF"/>
    <property type="match status" value="1"/>
</dbReference>
<dbReference type="PANTHER" id="PTHR23113">
    <property type="entry name" value="GUANINE NUCLEOTIDE EXCHANGE FACTOR"/>
    <property type="match status" value="1"/>
</dbReference>
<feature type="compositionally biased region" description="Polar residues" evidence="3">
    <location>
        <begin position="482"/>
        <end position="491"/>
    </location>
</feature>
<organism evidence="6 7">
    <name type="scientific">Mixia osmundae (strain CBS 9802 / IAM 14324 / JCM 22182 / KY 12970)</name>
    <dbReference type="NCBI Taxonomy" id="764103"/>
    <lineage>
        <taxon>Eukaryota</taxon>
        <taxon>Fungi</taxon>
        <taxon>Dikarya</taxon>
        <taxon>Basidiomycota</taxon>
        <taxon>Pucciniomycotina</taxon>
        <taxon>Mixiomycetes</taxon>
        <taxon>Mixiales</taxon>
        <taxon>Mixiaceae</taxon>
        <taxon>Mixia</taxon>
    </lineage>
</organism>
<dbReference type="Gene3D" id="1.10.840.10">
    <property type="entry name" value="Ras guanine-nucleotide exchange factors catalytic domain"/>
    <property type="match status" value="1"/>
</dbReference>
<feature type="compositionally biased region" description="Basic and acidic residues" evidence="3">
    <location>
        <begin position="735"/>
        <end position="749"/>
    </location>
</feature>
<dbReference type="GO" id="GO:0005085">
    <property type="term" value="F:guanyl-nucleotide exchange factor activity"/>
    <property type="evidence" value="ECO:0007669"/>
    <property type="project" value="UniProtKB-KW"/>
</dbReference>
<dbReference type="InterPro" id="IPR008937">
    <property type="entry name" value="Ras-like_GEF"/>
</dbReference>
<evidence type="ECO:0000313" key="6">
    <source>
        <dbReference type="EMBL" id="GAA98387.1"/>
    </source>
</evidence>
<evidence type="ECO:0000259" key="5">
    <source>
        <dbReference type="PROSITE" id="PS50212"/>
    </source>
</evidence>
<dbReference type="InterPro" id="IPR027417">
    <property type="entry name" value="P-loop_NTPase"/>
</dbReference>
<feature type="compositionally biased region" description="Polar residues" evidence="3">
    <location>
        <begin position="298"/>
        <end position="319"/>
    </location>
</feature>
<dbReference type="InParanoid" id="G7E6C7"/>
<reference evidence="6 7" key="1">
    <citation type="journal article" date="2011" name="J. Gen. Appl. Microbiol.">
        <title>Draft genome sequencing of the enigmatic basidiomycete Mixia osmundae.</title>
        <authorList>
            <person name="Nishida H."/>
            <person name="Nagatsuka Y."/>
            <person name="Sugiyama J."/>
        </authorList>
    </citation>
    <scope>NUCLEOTIDE SEQUENCE [LARGE SCALE GENOMIC DNA]</scope>
    <source>
        <strain evidence="7">CBS 9802 / IAM 14324 / JCM 22182 / KY 12970</strain>
    </source>
</reference>
<dbReference type="GO" id="GO:0005886">
    <property type="term" value="C:plasma membrane"/>
    <property type="evidence" value="ECO:0007669"/>
    <property type="project" value="TreeGrafter"/>
</dbReference>
<feature type="compositionally biased region" description="Basic and acidic residues" evidence="3">
    <location>
        <begin position="512"/>
        <end position="533"/>
    </location>
</feature>
<keyword evidence="7" id="KW-1185">Reference proteome</keyword>
<dbReference type="InterPro" id="IPR000651">
    <property type="entry name" value="Ras-like_Gua-exchang_fac_N"/>
</dbReference>
<feature type="compositionally biased region" description="Pro residues" evidence="3">
    <location>
        <begin position="437"/>
        <end position="447"/>
    </location>
</feature>
<feature type="domain" description="N-terminal Ras-GEF" evidence="5">
    <location>
        <begin position="855"/>
        <end position="980"/>
    </location>
</feature>
<dbReference type="OrthoDB" id="28357at2759"/>
<dbReference type="Gene3D" id="3.40.50.300">
    <property type="entry name" value="P-loop containing nucleotide triphosphate hydrolases"/>
    <property type="match status" value="1"/>
</dbReference>
<dbReference type="InterPro" id="IPR036964">
    <property type="entry name" value="RASGEF_cat_dom_sf"/>
</dbReference>
<evidence type="ECO:0000256" key="2">
    <source>
        <dbReference type="PROSITE-ProRule" id="PRU00168"/>
    </source>
</evidence>
<accession>G7E6C7</accession>
<evidence type="ECO:0000259" key="4">
    <source>
        <dbReference type="PROSITE" id="PS50009"/>
    </source>
</evidence>
<feature type="compositionally biased region" description="Polar residues" evidence="3">
    <location>
        <begin position="789"/>
        <end position="798"/>
    </location>
</feature>
<feature type="region of interest" description="Disordered" evidence="3">
    <location>
        <begin position="283"/>
        <end position="319"/>
    </location>
</feature>
<dbReference type="GO" id="GO:0007265">
    <property type="term" value="P:Ras protein signal transduction"/>
    <property type="evidence" value="ECO:0007669"/>
    <property type="project" value="TreeGrafter"/>
</dbReference>
<dbReference type="InterPro" id="IPR023578">
    <property type="entry name" value="Ras_GEF_dom_sf"/>
</dbReference>
<feature type="compositionally biased region" description="Polar residues" evidence="3">
    <location>
        <begin position="403"/>
        <end position="413"/>
    </location>
</feature>